<protein>
    <submittedName>
        <fullName evidence="2">Uncharacterized protein</fullName>
    </submittedName>
</protein>
<evidence type="ECO:0000313" key="2">
    <source>
        <dbReference type="EMBL" id="KAK3692571.1"/>
    </source>
</evidence>
<dbReference type="EMBL" id="JAULSO010000001">
    <property type="protein sequence ID" value="KAK3692571.1"/>
    <property type="molecule type" value="Genomic_DNA"/>
</dbReference>
<sequence>MAAQPPSTPVKVPSSAANYTLATLDPELRSQINSLLIKEGHVIKIQEQLLHSLNAHSTNWPTAVQNHALALLRSGEISTFPALLRRVIEDVRQDTALAPASAPKASTTNGTAEVNGSAKKSANGGTPAPGDGPHSNGNTSAAAGSTLSLAVPQSVVEDALKVTRESLETVCEIDNNGTT</sequence>
<reference evidence="2" key="1">
    <citation type="journal article" date="2023" name="Mol. Phylogenet. Evol.">
        <title>Genome-scale phylogeny and comparative genomics of the fungal order Sordariales.</title>
        <authorList>
            <person name="Hensen N."/>
            <person name="Bonometti L."/>
            <person name="Westerberg I."/>
            <person name="Brannstrom I.O."/>
            <person name="Guillou S."/>
            <person name="Cros-Aarteil S."/>
            <person name="Calhoun S."/>
            <person name="Haridas S."/>
            <person name="Kuo A."/>
            <person name="Mondo S."/>
            <person name="Pangilinan J."/>
            <person name="Riley R."/>
            <person name="LaButti K."/>
            <person name="Andreopoulos B."/>
            <person name="Lipzen A."/>
            <person name="Chen C."/>
            <person name="Yan M."/>
            <person name="Daum C."/>
            <person name="Ng V."/>
            <person name="Clum A."/>
            <person name="Steindorff A."/>
            <person name="Ohm R.A."/>
            <person name="Martin F."/>
            <person name="Silar P."/>
            <person name="Natvig D.O."/>
            <person name="Lalanne C."/>
            <person name="Gautier V."/>
            <person name="Ament-Velasquez S.L."/>
            <person name="Kruys A."/>
            <person name="Hutchinson M.I."/>
            <person name="Powell A.J."/>
            <person name="Barry K."/>
            <person name="Miller A.N."/>
            <person name="Grigoriev I.V."/>
            <person name="Debuchy R."/>
            <person name="Gladieux P."/>
            <person name="Hiltunen Thoren M."/>
            <person name="Johannesson H."/>
        </authorList>
    </citation>
    <scope>NUCLEOTIDE SEQUENCE</scope>
    <source>
        <strain evidence="2">CBS 314.62</strain>
    </source>
</reference>
<comment type="caution">
    <text evidence="2">The sequence shown here is derived from an EMBL/GenBank/DDBJ whole genome shotgun (WGS) entry which is preliminary data.</text>
</comment>
<evidence type="ECO:0000256" key="1">
    <source>
        <dbReference type="SAM" id="MobiDB-lite"/>
    </source>
</evidence>
<gene>
    <name evidence="2" type="ORF">B0T22DRAFT_17706</name>
</gene>
<dbReference type="Proteomes" id="UP001270362">
    <property type="component" value="Unassembled WGS sequence"/>
</dbReference>
<proteinExistence type="predicted"/>
<dbReference type="AlphaFoldDB" id="A0AAE0XG11"/>
<reference evidence="2" key="2">
    <citation type="submission" date="2023-06" db="EMBL/GenBank/DDBJ databases">
        <authorList>
            <consortium name="Lawrence Berkeley National Laboratory"/>
            <person name="Haridas S."/>
            <person name="Hensen N."/>
            <person name="Bonometti L."/>
            <person name="Westerberg I."/>
            <person name="Brannstrom I.O."/>
            <person name="Guillou S."/>
            <person name="Cros-Aarteil S."/>
            <person name="Calhoun S."/>
            <person name="Kuo A."/>
            <person name="Mondo S."/>
            <person name="Pangilinan J."/>
            <person name="Riley R."/>
            <person name="Labutti K."/>
            <person name="Andreopoulos B."/>
            <person name="Lipzen A."/>
            <person name="Chen C."/>
            <person name="Yanf M."/>
            <person name="Daum C."/>
            <person name="Ng V."/>
            <person name="Clum A."/>
            <person name="Steindorff A."/>
            <person name="Ohm R."/>
            <person name="Martin F."/>
            <person name="Silar P."/>
            <person name="Natvig D."/>
            <person name="Lalanne C."/>
            <person name="Gautier V."/>
            <person name="Ament-Velasquez S.L."/>
            <person name="Kruys A."/>
            <person name="Hutchinson M.I."/>
            <person name="Powell A.J."/>
            <person name="Barry K."/>
            <person name="Miller A.N."/>
            <person name="Grigoriev I.V."/>
            <person name="Debuchy R."/>
            <person name="Gladieux P."/>
            <person name="Thoren M.H."/>
            <person name="Johannesson H."/>
        </authorList>
    </citation>
    <scope>NUCLEOTIDE SEQUENCE</scope>
    <source>
        <strain evidence="2">CBS 314.62</strain>
    </source>
</reference>
<accession>A0AAE0XG11</accession>
<organism evidence="2 3">
    <name type="scientific">Podospora appendiculata</name>
    <dbReference type="NCBI Taxonomy" id="314037"/>
    <lineage>
        <taxon>Eukaryota</taxon>
        <taxon>Fungi</taxon>
        <taxon>Dikarya</taxon>
        <taxon>Ascomycota</taxon>
        <taxon>Pezizomycotina</taxon>
        <taxon>Sordariomycetes</taxon>
        <taxon>Sordariomycetidae</taxon>
        <taxon>Sordariales</taxon>
        <taxon>Podosporaceae</taxon>
        <taxon>Podospora</taxon>
    </lineage>
</organism>
<keyword evidence="3" id="KW-1185">Reference proteome</keyword>
<evidence type="ECO:0000313" key="3">
    <source>
        <dbReference type="Proteomes" id="UP001270362"/>
    </source>
</evidence>
<feature type="region of interest" description="Disordered" evidence="1">
    <location>
        <begin position="98"/>
        <end position="145"/>
    </location>
</feature>
<name>A0AAE0XG11_9PEZI</name>
<feature type="compositionally biased region" description="Polar residues" evidence="1">
    <location>
        <begin position="104"/>
        <end position="124"/>
    </location>
</feature>